<dbReference type="RefSeq" id="WP_012594803.1">
    <property type="nucleotide sequence ID" value="NC_011726.1"/>
</dbReference>
<feature type="domain" description="Response regulatory" evidence="19">
    <location>
        <begin position="542"/>
        <end position="659"/>
    </location>
</feature>
<keyword evidence="11 17" id="KW-1133">Transmembrane helix</keyword>
<evidence type="ECO:0000256" key="7">
    <source>
        <dbReference type="ARBA" id="ARBA00022692"/>
    </source>
</evidence>
<dbReference type="SMART" id="SM00387">
    <property type="entry name" value="HATPase_c"/>
    <property type="match status" value="1"/>
</dbReference>
<evidence type="ECO:0000256" key="6">
    <source>
        <dbReference type="ARBA" id="ARBA00022553"/>
    </source>
</evidence>
<dbReference type="KEGG" id="cyp:PCC8801_1474"/>
<dbReference type="Gene3D" id="1.20.120.160">
    <property type="entry name" value="HPT domain"/>
    <property type="match status" value="1"/>
</dbReference>
<keyword evidence="9 21" id="KW-0418">Kinase</keyword>
<dbReference type="Pfam" id="PF01627">
    <property type="entry name" value="Hpt"/>
    <property type="match status" value="1"/>
</dbReference>
<dbReference type="Gene3D" id="3.40.50.2300">
    <property type="match status" value="2"/>
</dbReference>
<dbReference type="SUPFAM" id="SSF47384">
    <property type="entry name" value="Homodimeric domain of signal transducing histidine kinase"/>
    <property type="match status" value="1"/>
</dbReference>
<dbReference type="Proteomes" id="UP000008204">
    <property type="component" value="Chromosome"/>
</dbReference>
<dbReference type="SUPFAM" id="SSF55874">
    <property type="entry name" value="ATPase domain of HSP90 chaperone/DNA topoisomerase II/histidine kinase"/>
    <property type="match status" value="1"/>
</dbReference>
<dbReference type="CDD" id="cd00082">
    <property type="entry name" value="HisKA"/>
    <property type="match status" value="1"/>
</dbReference>
<dbReference type="PANTHER" id="PTHR45339:SF1">
    <property type="entry name" value="HYBRID SIGNAL TRANSDUCTION HISTIDINE KINASE J"/>
    <property type="match status" value="1"/>
</dbReference>
<keyword evidence="5" id="KW-1003">Cell membrane</keyword>
<sequence>MRECIQKPIPFLTRLKIAKGKTTNNMTLSKFKTRKTTLRYLGLTSMGLILAQLLFGVIQVRWRYYQRVETLRTQVEDFAKELQIIAQDSQKLNDSTLDRLIRRRSTGNAIIYGLILDNQGRMITSFLNQEDPAITQALTYQQLETLDVKTLIDAVKKQKKIREIRQPIIIGGKSHGEIRLAYSLAETTEDTLRSASKILTASLTVSAFLVLITLVFFRREVAQPLKKLVQETEALLPPEKLPDIQEKDEFNQLELLLTTLTEHFHTFKELESQMAKQKTIKEVNQAKNEFMAMIGHEIRTPLNAVTGMTGLLLDTPLNPQQEEFVNIIRSSGENLLTMINNILDFSKIEAQKLELEEQPFELGLCIEEVLRLFVPQASQKQLELAYLIEPNTPSAIVGDSTRLRQILANLLGNAVKFTEKGEVVVYVSAQPLPNSDRTDKTLANYELRFAVKDTGIGIAPQDCDRLFQPFSQVDASTTRKYGGTGLGLVISQRLSELMGGKMWVHSTEGKGSTFYFTIQAQATPSSSPATSQQGQQELMGKRMLIVDDNLTNRKILTLQAQSWGMFTCAVDSGAKALEWLEQGITFDVAILDVSMPQMNGVTLAQAIHQQPQCKHLPLIMFSSIGQQEMPPQSDSSQFAAVLIKPIQQSKLYDSLMQIFSRKPICVTQGITEVGDQSLTNKQPLRILVAEDVVVNQRVISLLLEKLGYCADIVSDGFEVLEALQRQPYDVILMDVRMPEMDGFTATQRINQEFPLHQRPRIIAMTAEAMRGDRDKCLAAGMDDYISKPIRLEELKQALSRCHILKDTPVLDRKILESLEKMAGNKAKDLLHDLIMAYFDDAPSRISAITEAIAKNDPFALRQAAHALRSASANLGAKQLSVVCQELEMMGRNSQIVEANQKLSALKMEYDQVCLALQKELQETCHCSVLLPSISRENLPYFRQDSPSLSC</sequence>
<keyword evidence="12" id="KW-0902">Two-component regulatory system</keyword>
<evidence type="ECO:0000256" key="5">
    <source>
        <dbReference type="ARBA" id="ARBA00022475"/>
    </source>
</evidence>
<dbReference type="GO" id="GO:0005886">
    <property type="term" value="C:plasma membrane"/>
    <property type="evidence" value="ECO:0007669"/>
    <property type="project" value="UniProtKB-SubCell"/>
</dbReference>
<evidence type="ECO:0000256" key="8">
    <source>
        <dbReference type="ARBA" id="ARBA00022741"/>
    </source>
</evidence>
<evidence type="ECO:0000256" key="12">
    <source>
        <dbReference type="ARBA" id="ARBA00023012"/>
    </source>
</evidence>
<dbReference type="HOGENOM" id="CLU_000445_104_15_3"/>
<dbReference type="Pfam" id="PF00072">
    <property type="entry name" value="Response_reg"/>
    <property type="match status" value="2"/>
</dbReference>
<evidence type="ECO:0000256" key="4">
    <source>
        <dbReference type="ARBA" id="ARBA00012438"/>
    </source>
</evidence>
<dbReference type="SMART" id="SM00073">
    <property type="entry name" value="HPT"/>
    <property type="match status" value="1"/>
</dbReference>
<dbReference type="eggNOG" id="COG2205">
    <property type="taxonomic scope" value="Bacteria"/>
</dbReference>
<feature type="domain" description="Response regulatory" evidence="19">
    <location>
        <begin position="685"/>
        <end position="802"/>
    </location>
</feature>
<evidence type="ECO:0000259" key="18">
    <source>
        <dbReference type="PROSITE" id="PS50109"/>
    </source>
</evidence>
<dbReference type="PANTHER" id="PTHR45339">
    <property type="entry name" value="HYBRID SIGNAL TRANSDUCTION HISTIDINE KINASE J"/>
    <property type="match status" value="1"/>
</dbReference>
<feature type="modified residue" description="4-aspartylphosphate" evidence="16">
    <location>
        <position position="592"/>
    </location>
</feature>
<dbReference type="EC" id="2.7.13.3" evidence="4"/>
<dbReference type="CDD" id="cd16922">
    <property type="entry name" value="HATPase_EvgS-ArcB-TorS-like"/>
    <property type="match status" value="1"/>
</dbReference>
<dbReference type="PRINTS" id="PR00344">
    <property type="entry name" value="BCTRLSENSOR"/>
</dbReference>
<dbReference type="PROSITE" id="PS50110">
    <property type="entry name" value="RESPONSE_REGULATORY"/>
    <property type="match status" value="2"/>
</dbReference>
<dbReference type="InterPro" id="IPR005467">
    <property type="entry name" value="His_kinase_dom"/>
</dbReference>
<dbReference type="InterPro" id="IPR008207">
    <property type="entry name" value="Sig_transdc_His_kin_Hpt_dom"/>
</dbReference>
<dbReference type="InterPro" id="IPR003594">
    <property type="entry name" value="HATPase_dom"/>
</dbReference>
<comment type="similarity">
    <text evidence="3">In the N-terminal section; belongs to the phytochrome family.</text>
</comment>
<proteinExistence type="inferred from homology"/>
<dbReference type="Gene3D" id="3.30.565.10">
    <property type="entry name" value="Histidine kinase-like ATPase, C-terminal domain"/>
    <property type="match status" value="1"/>
</dbReference>
<dbReference type="SUPFAM" id="SSF47226">
    <property type="entry name" value="Histidine-containing phosphotransfer domain, HPT domain"/>
    <property type="match status" value="1"/>
</dbReference>
<dbReference type="Pfam" id="PF02518">
    <property type="entry name" value="HATPase_c"/>
    <property type="match status" value="1"/>
</dbReference>
<keyword evidence="7 17" id="KW-0812">Transmembrane</keyword>
<evidence type="ECO:0000256" key="16">
    <source>
        <dbReference type="PROSITE-ProRule" id="PRU00169"/>
    </source>
</evidence>
<dbReference type="CDD" id="cd17546">
    <property type="entry name" value="REC_hyHK_CKI1_RcsC-like"/>
    <property type="match status" value="2"/>
</dbReference>
<dbReference type="PROSITE" id="PS50109">
    <property type="entry name" value="HIS_KIN"/>
    <property type="match status" value="1"/>
</dbReference>
<evidence type="ECO:0000256" key="17">
    <source>
        <dbReference type="SAM" id="Phobius"/>
    </source>
</evidence>
<comment type="catalytic activity">
    <reaction evidence="1">
        <text>ATP + protein L-histidine = ADP + protein N-phospho-L-histidine.</text>
        <dbReference type="EC" id="2.7.13.3"/>
    </reaction>
</comment>
<dbReference type="AlphaFoldDB" id="B7JUI6"/>
<evidence type="ECO:0000256" key="3">
    <source>
        <dbReference type="ARBA" id="ARBA00006402"/>
    </source>
</evidence>
<dbReference type="EMBL" id="CP001287">
    <property type="protein sequence ID" value="ACK65530.1"/>
    <property type="molecule type" value="Genomic_DNA"/>
</dbReference>
<keyword evidence="10" id="KW-0067">ATP-binding</keyword>
<keyword evidence="13 17" id="KW-0472">Membrane</keyword>
<name>B7JUI6_RIPO1</name>
<dbReference type="PROSITE" id="PS50894">
    <property type="entry name" value="HPT"/>
    <property type="match status" value="1"/>
</dbReference>
<feature type="domain" description="Histidine kinase" evidence="18">
    <location>
        <begin position="293"/>
        <end position="522"/>
    </location>
</feature>
<evidence type="ECO:0000313" key="21">
    <source>
        <dbReference type="EMBL" id="ACK65530.1"/>
    </source>
</evidence>
<keyword evidence="22" id="KW-1185">Reference proteome</keyword>
<evidence type="ECO:0000256" key="1">
    <source>
        <dbReference type="ARBA" id="ARBA00000085"/>
    </source>
</evidence>
<dbReference type="eggNOG" id="COG0642">
    <property type="taxonomic scope" value="Bacteria"/>
</dbReference>
<feature type="domain" description="HPt" evidence="20">
    <location>
        <begin position="826"/>
        <end position="923"/>
    </location>
</feature>
<accession>B7JUI6</accession>
<organism evidence="21 22">
    <name type="scientific">Rippkaea orientalis (strain PCC 8801 / RF-1)</name>
    <name type="common">Cyanothece sp. (strain PCC 8801)</name>
    <dbReference type="NCBI Taxonomy" id="41431"/>
    <lineage>
        <taxon>Bacteria</taxon>
        <taxon>Bacillati</taxon>
        <taxon>Cyanobacteriota</taxon>
        <taxon>Cyanophyceae</taxon>
        <taxon>Oscillatoriophycideae</taxon>
        <taxon>Chroococcales</taxon>
        <taxon>Aphanothecaceae</taxon>
        <taxon>Rippkaea</taxon>
        <taxon>Rippkaea orientalis</taxon>
    </lineage>
</organism>
<evidence type="ECO:0000256" key="9">
    <source>
        <dbReference type="ARBA" id="ARBA00022777"/>
    </source>
</evidence>
<dbReference type="GO" id="GO:0005524">
    <property type="term" value="F:ATP binding"/>
    <property type="evidence" value="ECO:0007669"/>
    <property type="project" value="UniProtKB-KW"/>
</dbReference>
<evidence type="ECO:0000259" key="19">
    <source>
        <dbReference type="PROSITE" id="PS50110"/>
    </source>
</evidence>
<dbReference type="STRING" id="41431.PCC8801_1474"/>
<evidence type="ECO:0000256" key="2">
    <source>
        <dbReference type="ARBA" id="ARBA00004651"/>
    </source>
</evidence>
<evidence type="ECO:0000256" key="15">
    <source>
        <dbReference type="PROSITE-ProRule" id="PRU00110"/>
    </source>
</evidence>
<dbReference type="Gene3D" id="1.10.287.130">
    <property type="match status" value="1"/>
</dbReference>
<keyword evidence="21" id="KW-0808">Transferase</keyword>
<feature type="modified residue" description="Phosphohistidine" evidence="15">
    <location>
        <position position="865"/>
    </location>
</feature>
<evidence type="ECO:0000313" key="22">
    <source>
        <dbReference type="Proteomes" id="UP000008204"/>
    </source>
</evidence>
<dbReference type="SMART" id="SM00448">
    <property type="entry name" value="REC"/>
    <property type="match status" value="2"/>
</dbReference>
<feature type="transmembrane region" description="Helical" evidence="17">
    <location>
        <begin position="198"/>
        <end position="217"/>
    </location>
</feature>
<evidence type="ECO:0000256" key="10">
    <source>
        <dbReference type="ARBA" id="ARBA00022840"/>
    </source>
</evidence>
<dbReference type="InterPro" id="IPR011006">
    <property type="entry name" value="CheY-like_superfamily"/>
</dbReference>
<evidence type="ECO:0000256" key="13">
    <source>
        <dbReference type="ARBA" id="ARBA00023136"/>
    </source>
</evidence>
<protein>
    <recommendedName>
        <fullName evidence="14">Circadian input-output histidine kinase CikA</fullName>
        <ecNumber evidence="4">2.7.13.3</ecNumber>
    </recommendedName>
</protein>
<dbReference type="InterPro" id="IPR036890">
    <property type="entry name" value="HATPase_C_sf"/>
</dbReference>
<dbReference type="SMART" id="SM00388">
    <property type="entry name" value="HisKA"/>
    <property type="match status" value="1"/>
</dbReference>
<dbReference type="InterPro" id="IPR036641">
    <property type="entry name" value="HPT_dom_sf"/>
</dbReference>
<keyword evidence="6 16" id="KW-0597">Phosphoprotein</keyword>
<reference evidence="22" key="1">
    <citation type="journal article" date="2011" name="MBio">
        <title>Novel metabolic attributes of the genus Cyanothece, comprising a group of unicellular nitrogen-fixing Cyanobacteria.</title>
        <authorList>
            <person name="Bandyopadhyay A."/>
            <person name="Elvitigala T."/>
            <person name="Welsh E."/>
            <person name="Stockel J."/>
            <person name="Liberton M."/>
            <person name="Min H."/>
            <person name="Sherman L.A."/>
            <person name="Pakrasi H.B."/>
        </authorList>
    </citation>
    <scope>NUCLEOTIDE SEQUENCE [LARGE SCALE GENOMIC DNA]</scope>
    <source>
        <strain evidence="22">PCC 8801</strain>
    </source>
</reference>
<evidence type="ECO:0000259" key="20">
    <source>
        <dbReference type="PROSITE" id="PS50894"/>
    </source>
</evidence>
<dbReference type="GO" id="GO:0000155">
    <property type="term" value="F:phosphorelay sensor kinase activity"/>
    <property type="evidence" value="ECO:0007669"/>
    <property type="project" value="InterPro"/>
</dbReference>
<dbReference type="FunFam" id="3.30.565.10:FF:000010">
    <property type="entry name" value="Sensor histidine kinase RcsC"/>
    <property type="match status" value="1"/>
</dbReference>
<comment type="subcellular location">
    <subcellularLocation>
        <location evidence="2">Cell membrane</location>
        <topology evidence="2">Multi-pass membrane protein</topology>
    </subcellularLocation>
</comment>
<dbReference type="InterPro" id="IPR001789">
    <property type="entry name" value="Sig_transdc_resp-reg_receiver"/>
</dbReference>
<feature type="modified residue" description="4-aspartylphosphate" evidence="16">
    <location>
        <position position="734"/>
    </location>
</feature>
<dbReference type="InterPro" id="IPR036097">
    <property type="entry name" value="HisK_dim/P_sf"/>
</dbReference>
<dbReference type="Pfam" id="PF00512">
    <property type="entry name" value="HisKA"/>
    <property type="match status" value="1"/>
</dbReference>
<dbReference type="SUPFAM" id="SSF52172">
    <property type="entry name" value="CheY-like"/>
    <property type="match status" value="2"/>
</dbReference>
<keyword evidence="8" id="KW-0547">Nucleotide-binding</keyword>
<evidence type="ECO:0000256" key="14">
    <source>
        <dbReference type="ARBA" id="ARBA00074306"/>
    </source>
</evidence>
<gene>
    <name evidence="21" type="ordered locus">PCC8801_1474</name>
</gene>
<dbReference type="InterPro" id="IPR003661">
    <property type="entry name" value="HisK_dim/P_dom"/>
</dbReference>
<evidence type="ECO:0000256" key="11">
    <source>
        <dbReference type="ARBA" id="ARBA00022989"/>
    </source>
</evidence>
<dbReference type="InterPro" id="IPR004358">
    <property type="entry name" value="Sig_transdc_His_kin-like_C"/>
</dbReference>
<feature type="transmembrane region" description="Helical" evidence="17">
    <location>
        <begin position="38"/>
        <end position="58"/>
    </location>
</feature>